<evidence type="ECO:0000313" key="6">
    <source>
        <dbReference type="EMBL" id="KAG7408737.1"/>
    </source>
</evidence>
<proteinExistence type="predicted"/>
<evidence type="ECO:0000256" key="2">
    <source>
        <dbReference type="ARBA" id="ARBA00022475"/>
    </source>
</evidence>
<accession>A0A8J5NYR0</accession>
<gene>
    <name evidence="6" type="ORF">Forpe1208_v012167</name>
</gene>
<dbReference type="InterPro" id="IPR049326">
    <property type="entry name" value="Rhodopsin_dom_fungi"/>
</dbReference>
<keyword evidence="4" id="KW-0472">Membrane</keyword>
<evidence type="ECO:0000256" key="4">
    <source>
        <dbReference type="SAM" id="Phobius"/>
    </source>
</evidence>
<feature type="transmembrane region" description="Helical" evidence="4">
    <location>
        <begin position="415"/>
        <end position="438"/>
    </location>
</feature>
<feature type="domain" description="Rhodopsin" evidence="5">
    <location>
        <begin position="29"/>
        <end position="281"/>
    </location>
</feature>
<dbReference type="Pfam" id="PF20684">
    <property type="entry name" value="Fung_rhodopsin"/>
    <property type="match status" value="1"/>
</dbReference>
<evidence type="ECO:0000259" key="5">
    <source>
        <dbReference type="Pfam" id="PF20684"/>
    </source>
</evidence>
<feature type="transmembrane region" description="Helical" evidence="4">
    <location>
        <begin position="722"/>
        <end position="747"/>
    </location>
</feature>
<reference evidence="6" key="1">
    <citation type="submission" date="2021-04" db="EMBL/GenBank/DDBJ databases">
        <title>First draft genome resource for Brassicaceae pathogens Fusarium oxysporum f. sp. raphani and Fusarium oxysporum f. sp. rapae.</title>
        <authorList>
            <person name="Asai S."/>
        </authorList>
    </citation>
    <scope>NUCLEOTIDE SEQUENCE</scope>
    <source>
        <strain evidence="6">Tf1208</strain>
    </source>
</reference>
<feature type="transmembrane region" description="Helical" evidence="4">
    <location>
        <begin position="205"/>
        <end position="226"/>
    </location>
</feature>
<feature type="region of interest" description="Disordered" evidence="3">
    <location>
        <begin position="299"/>
        <end position="327"/>
    </location>
</feature>
<evidence type="ECO:0000313" key="7">
    <source>
        <dbReference type="Proteomes" id="UP000694050"/>
    </source>
</evidence>
<feature type="transmembrane region" description="Helical" evidence="4">
    <location>
        <begin position="759"/>
        <end position="780"/>
    </location>
</feature>
<dbReference type="PANTHER" id="PTHR43702">
    <property type="entry name" value="L-FUCOSE-PROTON SYMPORTER"/>
    <property type="match status" value="1"/>
</dbReference>
<feature type="transmembrane region" description="Helical" evidence="4">
    <location>
        <begin position="384"/>
        <end position="409"/>
    </location>
</feature>
<comment type="caution">
    <text evidence="6">The sequence shown here is derived from an EMBL/GenBank/DDBJ whole genome shotgun (WGS) entry which is preliminary data.</text>
</comment>
<feature type="transmembrane region" description="Helical" evidence="4">
    <location>
        <begin position="45"/>
        <end position="62"/>
    </location>
</feature>
<feature type="transmembrane region" description="Helical" evidence="4">
    <location>
        <begin position="696"/>
        <end position="715"/>
    </location>
</feature>
<feature type="transmembrane region" description="Helical" evidence="4">
    <location>
        <begin position="592"/>
        <end position="615"/>
    </location>
</feature>
<keyword evidence="4" id="KW-1133">Transmembrane helix</keyword>
<dbReference type="Proteomes" id="UP000694050">
    <property type="component" value="Unassembled WGS sequence"/>
</dbReference>
<sequence>MFLDTEKGSRGVYITVTATFLVASIFAAARVIGRFGIVKRHGWDDYTFIVAWILAFGLSFTVDFGTSKGFGLYADDTSRHAGTALLRTQYTAIVMFIPALMAAKISILLLYLDIARQSQKFLRVGSYITLAVVLVGGGTLTLMTALRCRPVKAAYSLAAQDPSCIPIQTIWLTAWPINIATELAILVLPIPALATLPLTPLRKTVVMLSFILSVIFIGIVDVARIYNLQLAVLDFQQATDLLLLSPDLSTNANMALLWSAVEVNAAVIGAAIPTLAPVVKRLTPSSLRSMRTFSLLFSSRRGSQDPPRRNALGHQNSRASSDHEPQMNGGTIILMEYTERTAQPQLSDLLPESRDRVYFDFIYLEQPKCIVDMRGCECVKYCSLINLLLFLNGFLYTMLFSINATLPIVQTRTQAVGMVSACYIGAGIFSPSIGYAILRHFGLKATIATSLATSCFGTLIFWPCGAVGSYPGFVVSNVLVGTSLGMMEIVASTFNSLCGPPEYTAVRVLIGTGLEAVGGTLSSLLASKVLSIDVEESHNLVALQWAYLVIALFAVLLGLLYWYVPLPQVMDPDLRTRPNILLVDRSKKYFDVLPVMVTSLAVAVLSGFCAAGALSSLRTTIGSVLSSVSANTKTGLGIAISNFQTSLSAVYASGNFIFAILCLFIPPRIILIGAYGSGITLAVVIASVQFPSASSVQQVTLALSIFIGPIPNLVISIALRGLGWWTALACGLLVSACSLAASIWPWVMLAVSRKESVQRAFYVVVGLFVVGSIFPLYLNLVRSTHTRERPPLSATYAGRTINV</sequence>
<feature type="transmembrane region" description="Helical" evidence="4">
    <location>
        <begin position="179"/>
        <end position="198"/>
    </location>
</feature>
<feature type="transmembrane region" description="Helical" evidence="4">
    <location>
        <begin position="635"/>
        <end position="662"/>
    </location>
</feature>
<feature type="transmembrane region" description="Helical" evidence="4">
    <location>
        <begin position="255"/>
        <end position="279"/>
    </location>
</feature>
<feature type="transmembrane region" description="Helical" evidence="4">
    <location>
        <begin position="124"/>
        <end position="146"/>
    </location>
</feature>
<evidence type="ECO:0000256" key="3">
    <source>
        <dbReference type="SAM" id="MobiDB-lite"/>
    </source>
</evidence>
<dbReference type="EMBL" id="JAELUQ010000009">
    <property type="protein sequence ID" value="KAG7408737.1"/>
    <property type="molecule type" value="Genomic_DNA"/>
</dbReference>
<name>A0A8J5NYR0_FUSOX</name>
<protein>
    <recommendedName>
        <fullName evidence="5">Rhodopsin domain-containing protein</fullName>
    </recommendedName>
</protein>
<feature type="transmembrane region" description="Helical" evidence="4">
    <location>
        <begin position="545"/>
        <end position="564"/>
    </location>
</feature>
<comment type="subcellular location">
    <subcellularLocation>
        <location evidence="1">Cell inner membrane</location>
        <topology evidence="1">Multi-pass membrane protein</topology>
    </subcellularLocation>
</comment>
<dbReference type="AlphaFoldDB" id="A0A8J5NYR0"/>
<feature type="transmembrane region" description="Helical" evidence="4">
    <location>
        <begin position="90"/>
        <end position="112"/>
    </location>
</feature>
<feature type="transmembrane region" description="Helical" evidence="4">
    <location>
        <begin position="669"/>
        <end position="690"/>
    </location>
</feature>
<feature type="transmembrane region" description="Helical" evidence="4">
    <location>
        <begin position="12"/>
        <end position="33"/>
    </location>
</feature>
<organism evidence="6 7">
    <name type="scientific">Fusarium oxysporum f. sp. rapae</name>
    <dbReference type="NCBI Taxonomy" id="485398"/>
    <lineage>
        <taxon>Eukaryota</taxon>
        <taxon>Fungi</taxon>
        <taxon>Dikarya</taxon>
        <taxon>Ascomycota</taxon>
        <taxon>Pezizomycotina</taxon>
        <taxon>Sordariomycetes</taxon>
        <taxon>Hypocreomycetidae</taxon>
        <taxon>Hypocreales</taxon>
        <taxon>Nectriaceae</taxon>
        <taxon>Fusarium</taxon>
        <taxon>Fusarium oxysporum species complex</taxon>
    </lineage>
</organism>
<evidence type="ECO:0000256" key="1">
    <source>
        <dbReference type="ARBA" id="ARBA00004429"/>
    </source>
</evidence>
<dbReference type="PANTHER" id="PTHR43702:SF13">
    <property type="entry name" value="MONOSACCHARIDE TRANSPORTER, PUTATIVE (AFU_ORTHOLOGUE AFUA_4G06630)-RELATED"/>
    <property type="match status" value="1"/>
</dbReference>
<dbReference type="InterPro" id="IPR050375">
    <property type="entry name" value="MFS_TsgA-like"/>
</dbReference>
<keyword evidence="4" id="KW-0812">Transmembrane</keyword>
<keyword evidence="2" id="KW-1003">Cell membrane</keyword>
<dbReference type="GO" id="GO:0005886">
    <property type="term" value="C:plasma membrane"/>
    <property type="evidence" value="ECO:0007669"/>
    <property type="project" value="UniProtKB-SubCell"/>
</dbReference>